<feature type="region of interest" description="Disordered" evidence="1">
    <location>
        <begin position="1"/>
        <end position="126"/>
    </location>
</feature>
<keyword evidence="3" id="KW-1185">Reference proteome</keyword>
<name>L1L964_9ACTN</name>
<evidence type="ECO:0000256" key="1">
    <source>
        <dbReference type="SAM" id="MobiDB-lite"/>
    </source>
</evidence>
<evidence type="ECO:0000313" key="3">
    <source>
        <dbReference type="Proteomes" id="UP000010411"/>
    </source>
</evidence>
<feature type="compositionally biased region" description="Basic residues" evidence="1">
    <location>
        <begin position="70"/>
        <end position="80"/>
    </location>
</feature>
<accession>L1L964</accession>
<reference evidence="2 3" key="1">
    <citation type="submission" date="2012-11" db="EMBL/GenBank/DDBJ databases">
        <authorList>
            <person name="Huguet-Tapia J.C."/>
            <person name="Durkin A.S."/>
            <person name="Pettis G.S."/>
            <person name="Badger J.H."/>
        </authorList>
    </citation>
    <scope>NUCLEOTIDE SEQUENCE [LARGE SCALE GENOMIC DNA]</scope>
    <source>
        <strain evidence="2 3">91-03</strain>
    </source>
</reference>
<proteinExistence type="predicted"/>
<dbReference type="Proteomes" id="UP000010411">
    <property type="component" value="Unassembled WGS sequence"/>
</dbReference>
<gene>
    <name evidence="2" type="ORF">STRIP9103_05060</name>
</gene>
<dbReference type="AlphaFoldDB" id="L1L964"/>
<feature type="compositionally biased region" description="Low complexity" evidence="1">
    <location>
        <begin position="34"/>
        <end position="55"/>
    </location>
</feature>
<organism evidence="2 3">
    <name type="scientific">Streptomyces ipomoeae 91-03</name>
    <dbReference type="NCBI Taxonomy" id="698759"/>
    <lineage>
        <taxon>Bacteria</taxon>
        <taxon>Bacillati</taxon>
        <taxon>Actinomycetota</taxon>
        <taxon>Actinomycetes</taxon>
        <taxon>Kitasatosporales</taxon>
        <taxon>Streptomycetaceae</taxon>
        <taxon>Streptomyces</taxon>
    </lineage>
</organism>
<protein>
    <submittedName>
        <fullName evidence="2">Uncharacterized protein</fullName>
    </submittedName>
</protein>
<comment type="caution">
    <text evidence="2">The sequence shown here is derived from an EMBL/GenBank/DDBJ whole genome shotgun (WGS) entry which is preliminary data.</text>
</comment>
<dbReference type="EMBL" id="AEJC01000001">
    <property type="protein sequence ID" value="EKX69467.1"/>
    <property type="molecule type" value="Genomic_DNA"/>
</dbReference>
<sequence>MHPVASGGSAPGAHGDRHIRLHGSTVRTTAVRLAACRPAGRTPGRPGRGPRASASGHGGQSSGQPTQYRSARRTVRHLRSSPKELGGCTTLPQASPARPAALSPGWGAGPAIPSGSDTGEHSPPAA</sequence>
<evidence type="ECO:0000313" key="2">
    <source>
        <dbReference type="EMBL" id="EKX69467.1"/>
    </source>
</evidence>